<evidence type="ECO:0000313" key="3">
    <source>
        <dbReference type="Proteomes" id="UP000747110"/>
    </source>
</evidence>
<evidence type="ECO:0000256" key="1">
    <source>
        <dbReference type="SAM" id="MobiDB-lite"/>
    </source>
</evidence>
<feature type="compositionally biased region" description="Low complexity" evidence="1">
    <location>
        <begin position="96"/>
        <end position="124"/>
    </location>
</feature>
<proteinExistence type="predicted"/>
<protein>
    <submittedName>
        <fullName evidence="2">Uncharacterized protein</fullName>
    </submittedName>
</protein>
<sequence length="144" mass="15686">MEIESAFGRTDLGGETFNVFDGFLENEAVWDSALGDEDRLLSCIVHGIDQHTARLSAPGSTESHDIDIDTVDWDAIYSAQDLESPIISPRYSLQLSSSPSGTTASPPAFRLPWQQTRQATATATLPPPPRARFSIPGTTHSQDR</sequence>
<organism evidence="2 3">
    <name type="scientific">Volvox reticuliferus</name>
    <dbReference type="NCBI Taxonomy" id="1737510"/>
    <lineage>
        <taxon>Eukaryota</taxon>
        <taxon>Viridiplantae</taxon>
        <taxon>Chlorophyta</taxon>
        <taxon>core chlorophytes</taxon>
        <taxon>Chlorophyceae</taxon>
        <taxon>CS clade</taxon>
        <taxon>Chlamydomonadales</taxon>
        <taxon>Volvocaceae</taxon>
        <taxon>Volvox</taxon>
    </lineage>
</organism>
<evidence type="ECO:0000313" key="2">
    <source>
        <dbReference type="EMBL" id="GIL74311.1"/>
    </source>
</evidence>
<gene>
    <name evidence="2" type="ORF">Vretifemale_4371</name>
</gene>
<dbReference type="Proteomes" id="UP000747110">
    <property type="component" value="Unassembled WGS sequence"/>
</dbReference>
<name>A0A8J4C599_9CHLO</name>
<feature type="non-terminal residue" evidence="2">
    <location>
        <position position="144"/>
    </location>
</feature>
<accession>A0A8J4C599</accession>
<feature type="region of interest" description="Disordered" evidence="1">
    <location>
        <begin position="93"/>
        <end position="144"/>
    </location>
</feature>
<keyword evidence="3" id="KW-1185">Reference proteome</keyword>
<dbReference type="AlphaFoldDB" id="A0A8J4C599"/>
<dbReference type="OrthoDB" id="10657695at2759"/>
<comment type="caution">
    <text evidence="2">The sequence shown here is derived from an EMBL/GenBank/DDBJ whole genome shotgun (WGS) entry which is preliminary data.</text>
</comment>
<dbReference type="EMBL" id="BNCP01000006">
    <property type="protein sequence ID" value="GIL74311.1"/>
    <property type="molecule type" value="Genomic_DNA"/>
</dbReference>
<reference evidence="2" key="1">
    <citation type="journal article" date="2021" name="Proc. Natl. Acad. Sci. U.S.A.">
        <title>Three genomes in the algal genus Volvox reveal the fate of a haploid sex-determining region after a transition to homothallism.</title>
        <authorList>
            <person name="Yamamoto K."/>
            <person name="Hamaji T."/>
            <person name="Kawai-Toyooka H."/>
            <person name="Matsuzaki R."/>
            <person name="Takahashi F."/>
            <person name="Nishimura Y."/>
            <person name="Kawachi M."/>
            <person name="Noguchi H."/>
            <person name="Minakuchi Y."/>
            <person name="Umen J.G."/>
            <person name="Toyoda A."/>
            <person name="Nozaki H."/>
        </authorList>
    </citation>
    <scope>NUCLEOTIDE SEQUENCE</scope>
    <source>
        <strain evidence="2">NIES-3786</strain>
    </source>
</reference>